<keyword evidence="3" id="KW-1185">Reference proteome</keyword>
<gene>
    <name evidence="2" type="ORF">TCEL_02366</name>
</gene>
<name>R7RTC2_9CLOT</name>
<comment type="caution">
    <text evidence="2">The sequence shown here is derived from an EMBL/GenBank/DDBJ whole genome shotgun (WGS) entry which is preliminary data.</text>
</comment>
<evidence type="ECO:0000313" key="3">
    <source>
        <dbReference type="Proteomes" id="UP000014923"/>
    </source>
</evidence>
<dbReference type="AlphaFoldDB" id="R7RTC2"/>
<feature type="domain" description="GerMN" evidence="1">
    <location>
        <begin position="49"/>
        <end position="130"/>
    </location>
</feature>
<dbReference type="HOGENOM" id="CLU_1085584_0_0_9"/>
<dbReference type="EMBL" id="CAVN010000154">
    <property type="protein sequence ID" value="CDF59294.1"/>
    <property type="molecule type" value="Genomic_DNA"/>
</dbReference>
<reference evidence="2" key="1">
    <citation type="submission" date="2013-03" db="EMBL/GenBank/DDBJ databases">
        <title>Draft genome sequence of the hydrogen-ethanol-producing anaerobic alkalithermophilic Caloramator celere.</title>
        <authorList>
            <person name="Ciranna A."/>
            <person name="Larjo A."/>
            <person name="Kivisto A."/>
            <person name="Santala V."/>
            <person name="Roos C."/>
            <person name="Karp M."/>
        </authorList>
    </citation>
    <scope>NUCLEOTIDE SEQUENCE [LARGE SCALE GENOMIC DNA]</scope>
    <source>
        <strain evidence="2">DSM 8682</strain>
    </source>
</reference>
<dbReference type="OrthoDB" id="9809406at2"/>
<dbReference type="Pfam" id="PF10646">
    <property type="entry name" value="Germane"/>
    <property type="match status" value="1"/>
</dbReference>
<protein>
    <recommendedName>
        <fullName evidence="1">GerMN domain-containing protein</fullName>
    </recommendedName>
</protein>
<dbReference type="PROSITE" id="PS51257">
    <property type="entry name" value="PROKAR_LIPOPROTEIN"/>
    <property type="match status" value="1"/>
</dbReference>
<evidence type="ECO:0000259" key="1">
    <source>
        <dbReference type="Pfam" id="PF10646"/>
    </source>
</evidence>
<sequence length="256" mass="29931">MKKTILFLLLSLSIFIFGCRQKEMQTQTYDVRLIVYEPGDDNFLRPREVIAKYKNSLEETAVNEVINILKQQGHISENLKLKSIKKESNIVYIKLNKEVGDMKKDNNLVLYSIINTVTEVPKVEKVVIRTNKGEYTYIRNRNLIKRDKSLNPAQVLKKQMLYEQEGDFFSAYLLMSDEVTNDFRKSYDEYYREMLEVYSLGFTKQKFEVGSYTVDGNMAKVKVVFLAPEGKVDLYFKCVNIEGVWLVDWLTSQANM</sequence>
<accession>R7RTC2</accession>
<dbReference type="RefSeq" id="WP_018666617.1">
    <property type="nucleotide sequence ID" value="NZ_HF952039.1"/>
</dbReference>
<organism evidence="2 3">
    <name type="scientific">Thermobrachium celere DSM 8682</name>
    <dbReference type="NCBI Taxonomy" id="941824"/>
    <lineage>
        <taxon>Bacteria</taxon>
        <taxon>Bacillati</taxon>
        <taxon>Bacillota</taxon>
        <taxon>Clostridia</taxon>
        <taxon>Eubacteriales</taxon>
        <taxon>Clostridiaceae</taxon>
        <taxon>Thermobrachium</taxon>
    </lineage>
</organism>
<dbReference type="eggNOG" id="COG5401">
    <property type="taxonomic scope" value="Bacteria"/>
</dbReference>
<dbReference type="InterPro" id="IPR019606">
    <property type="entry name" value="GerMN"/>
</dbReference>
<evidence type="ECO:0000313" key="2">
    <source>
        <dbReference type="EMBL" id="CDF59294.1"/>
    </source>
</evidence>
<proteinExistence type="predicted"/>
<dbReference type="Proteomes" id="UP000014923">
    <property type="component" value="Unassembled WGS sequence"/>
</dbReference>